<organism evidence="2 3">
    <name type="scientific">Roridomyces roridus</name>
    <dbReference type="NCBI Taxonomy" id="1738132"/>
    <lineage>
        <taxon>Eukaryota</taxon>
        <taxon>Fungi</taxon>
        <taxon>Dikarya</taxon>
        <taxon>Basidiomycota</taxon>
        <taxon>Agaricomycotina</taxon>
        <taxon>Agaricomycetes</taxon>
        <taxon>Agaricomycetidae</taxon>
        <taxon>Agaricales</taxon>
        <taxon>Marasmiineae</taxon>
        <taxon>Mycenaceae</taxon>
        <taxon>Roridomyces</taxon>
    </lineage>
</organism>
<feature type="compositionally biased region" description="Basic and acidic residues" evidence="1">
    <location>
        <begin position="35"/>
        <end position="51"/>
    </location>
</feature>
<protein>
    <submittedName>
        <fullName evidence="2">Uncharacterized protein</fullName>
    </submittedName>
</protein>
<accession>A0AAD7BNL1</accession>
<evidence type="ECO:0000313" key="2">
    <source>
        <dbReference type="EMBL" id="KAJ7626166.1"/>
    </source>
</evidence>
<proteinExistence type="predicted"/>
<feature type="compositionally biased region" description="Basic residues" evidence="1">
    <location>
        <begin position="24"/>
        <end position="34"/>
    </location>
</feature>
<reference evidence="2" key="1">
    <citation type="submission" date="2023-03" db="EMBL/GenBank/DDBJ databases">
        <title>Massive genome expansion in bonnet fungi (Mycena s.s.) driven by repeated elements and novel gene families across ecological guilds.</title>
        <authorList>
            <consortium name="Lawrence Berkeley National Laboratory"/>
            <person name="Harder C.B."/>
            <person name="Miyauchi S."/>
            <person name="Viragh M."/>
            <person name="Kuo A."/>
            <person name="Thoen E."/>
            <person name="Andreopoulos B."/>
            <person name="Lu D."/>
            <person name="Skrede I."/>
            <person name="Drula E."/>
            <person name="Henrissat B."/>
            <person name="Morin E."/>
            <person name="Kohler A."/>
            <person name="Barry K."/>
            <person name="LaButti K."/>
            <person name="Morin E."/>
            <person name="Salamov A."/>
            <person name="Lipzen A."/>
            <person name="Mereny Z."/>
            <person name="Hegedus B."/>
            <person name="Baldrian P."/>
            <person name="Stursova M."/>
            <person name="Weitz H."/>
            <person name="Taylor A."/>
            <person name="Grigoriev I.V."/>
            <person name="Nagy L.G."/>
            <person name="Martin F."/>
            <person name="Kauserud H."/>
        </authorList>
    </citation>
    <scope>NUCLEOTIDE SEQUENCE</scope>
    <source>
        <strain evidence="2">9284</strain>
    </source>
</reference>
<feature type="region of interest" description="Disordered" evidence="1">
    <location>
        <begin position="23"/>
        <end position="67"/>
    </location>
</feature>
<sequence>MAVPFSDCTNVVPRFDVRTEKPVSRRAARRQRRIKSVDCQEKKKDVQKQTEKTIQTQTQVEKSMPPTLSTYDPEPATPPGIPFPIARVLTRSCTLPRPRPYLIVRTIPARTPPSDSGSTSPFPVRSWSDDDQPEAQPEQTWEEEMWCVVYPPYPFHLTPVLDGETYFSEYAGSVVGGIDVLTRIAPTGCEDQVGVEFHYMYAYDGDNDAGF</sequence>
<feature type="compositionally biased region" description="Low complexity" evidence="1">
    <location>
        <begin position="52"/>
        <end position="62"/>
    </location>
</feature>
<evidence type="ECO:0000256" key="1">
    <source>
        <dbReference type="SAM" id="MobiDB-lite"/>
    </source>
</evidence>
<gene>
    <name evidence="2" type="ORF">FB45DRAFT_1085082</name>
</gene>
<dbReference type="AlphaFoldDB" id="A0AAD7BNL1"/>
<dbReference type="EMBL" id="JARKIF010000012">
    <property type="protein sequence ID" value="KAJ7626166.1"/>
    <property type="molecule type" value="Genomic_DNA"/>
</dbReference>
<evidence type="ECO:0000313" key="3">
    <source>
        <dbReference type="Proteomes" id="UP001221142"/>
    </source>
</evidence>
<comment type="caution">
    <text evidence="2">The sequence shown here is derived from an EMBL/GenBank/DDBJ whole genome shotgun (WGS) entry which is preliminary data.</text>
</comment>
<keyword evidence="3" id="KW-1185">Reference proteome</keyword>
<feature type="region of interest" description="Disordered" evidence="1">
    <location>
        <begin position="107"/>
        <end position="139"/>
    </location>
</feature>
<name>A0AAD7BNL1_9AGAR</name>
<dbReference type="Proteomes" id="UP001221142">
    <property type="component" value="Unassembled WGS sequence"/>
</dbReference>